<sequence>MAKRSKVMSQDAGNTAVRIFLWRPFGSHFFSTAVESSTGTEDLHEVTHTRDS</sequence>
<gene>
    <name evidence="1" type="ORF">KIN20_014164</name>
</gene>
<evidence type="ECO:0000313" key="2">
    <source>
        <dbReference type="Proteomes" id="UP001196413"/>
    </source>
</evidence>
<dbReference type="EMBL" id="JAHQIW010002816">
    <property type="protein sequence ID" value="KAJ1356442.1"/>
    <property type="molecule type" value="Genomic_DNA"/>
</dbReference>
<evidence type="ECO:0000313" key="1">
    <source>
        <dbReference type="EMBL" id="KAJ1356442.1"/>
    </source>
</evidence>
<comment type="caution">
    <text evidence="1">The sequence shown here is derived from an EMBL/GenBank/DDBJ whole genome shotgun (WGS) entry which is preliminary data.</text>
</comment>
<keyword evidence="2" id="KW-1185">Reference proteome</keyword>
<dbReference type="Proteomes" id="UP001196413">
    <property type="component" value="Unassembled WGS sequence"/>
</dbReference>
<proteinExistence type="predicted"/>
<dbReference type="AlphaFoldDB" id="A0AAD5QN57"/>
<name>A0AAD5QN57_PARTN</name>
<reference evidence="1" key="1">
    <citation type="submission" date="2021-06" db="EMBL/GenBank/DDBJ databases">
        <title>Parelaphostrongylus tenuis whole genome reference sequence.</title>
        <authorList>
            <person name="Garwood T.J."/>
            <person name="Larsen P.A."/>
            <person name="Fountain-Jones N.M."/>
            <person name="Garbe J.R."/>
            <person name="Macchietto M.G."/>
            <person name="Kania S.A."/>
            <person name="Gerhold R.W."/>
            <person name="Richards J.E."/>
            <person name="Wolf T.M."/>
        </authorList>
    </citation>
    <scope>NUCLEOTIDE SEQUENCE</scope>
    <source>
        <strain evidence="1">MNPRO001-30</strain>
        <tissue evidence="1">Meninges</tissue>
    </source>
</reference>
<accession>A0AAD5QN57</accession>
<organism evidence="1 2">
    <name type="scientific">Parelaphostrongylus tenuis</name>
    <name type="common">Meningeal worm</name>
    <dbReference type="NCBI Taxonomy" id="148309"/>
    <lineage>
        <taxon>Eukaryota</taxon>
        <taxon>Metazoa</taxon>
        <taxon>Ecdysozoa</taxon>
        <taxon>Nematoda</taxon>
        <taxon>Chromadorea</taxon>
        <taxon>Rhabditida</taxon>
        <taxon>Rhabditina</taxon>
        <taxon>Rhabditomorpha</taxon>
        <taxon>Strongyloidea</taxon>
        <taxon>Metastrongylidae</taxon>
        <taxon>Parelaphostrongylus</taxon>
    </lineage>
</organism>
<protein>
    <submittedName>
        <fullName evidence="1">Uncharacterized protein</fullName>
    </submittedName>
</protein>